<dbReference type="PANTHER" id="PTHR37610">
    <property type="entry name" value="CCHC-TYPE DOMAIN-CONTAINING PROTEIN"/>
    <property type="match status" value="1"/>
</dbReference>
<dbReference type="Pfam" id="PF25597">
    <property type="entry name" value="SH3_retrovirus"/>
    <property type="match status" value="1"/>
</dbReference>
<dbReference type="InterPro" id="IPR057670">
    <property type="entry name" value="SH3_retrovirus"/>
</dbReference>
<evidence type="ECO:0000313" key="3">
    <source>
        <dbReference type="EMBL" id="GEZ37231.1"/>
    </source>
</evidence>
<dbReference type="PANTHER" id="PTHR37610:SF40">
    <property type="entry name" value="OS01G0909600 PROTEIN"/>
    <property type="match status" value="1"/>
</dbReference>
<reference evidence="3" key="1">
    <citation type="journal article" date="2019" name="Sci. Rep.">
        <title>Draft genome of Tanacetum cinerariifolium, the natural source of mosquito coil.</title>
        <authorList>
            <person name="Yamashiro T."/>
            <person name="Shiraishi A."/>
            <person name="Satake H."/>
            <person name="Nakayama K."/>
        </authorList>
    </citation>
    <scope>NUCLEOTIDE SEQUENCE</scope>
</reference>
<dbReference type="InterPro" id="IPR006121">
    <property type="entry name" value="HMA_dom"/>
</dbReference>
<protein>
    <recommendedName>
        <fullName evidence="2">HMA domain-containing protein</fullName>
    </recommendedName>
</protein>
<dbReference type="Pfam" id="PF14244">
    <property type="entry name" value="Retrotran_gag_3"/>
    <property type="match status" value="1"/>
</dbReference>
<dbReference type="GO" id="GO:0046872">
    <property type="term" value="F:metal ion binding"/>
    <property type="evidence" value="ECO:0007669"/>
    <property type="project" value="InterPro"/>
</dbReference>
<proteinExistence type="predicted"/>
<dbReference type="SUPFAM" id="SSF56672">
    <property type="entry name" value="DNA/RNA polymerases"/>
    <property type="match status" value="1"/>
</dbReference>
<dbReference type="GO" id="GO:0009626">
    <property type="term" value="P:plant-type hypersensitive response"/>
    <property type="evidence" value="ECO:0007669"/>
    <property type="project" value="UniProtKB-KW"/>
</dbReference>
<dbReference type="PROSITE" id="PS50846">
    <property type="entry name" value="HMA_2"/>
    <property type="match status" value="1"/>
</dbReference>
<dbReference type="InterPro" id="IPR013103">
    <property type="entry name" value="RVT_2"/>
</dbReference>
<dbReference type="GO" id="GO:0016020">
    <property type="term" value="C:membrane"/>
    <property type="evidence" value="ECO:0007669"/>
    <property type="project" value="UniProtKB-SubCell"/>
</dbReference>
<dbReference type="EMBL" id="BKCJ010271054">
    <property type="protein sequence ID" value="GEZ37231.1"/>
    <property type="molecule type" value="Genomic_DNA"/>
</dbReference>
<dbReference type="Pfam" id="PF07727">
    <property type="entry name" value="RVT_2"/>
    <property type="match status" value="1"/>
</dbReference>
<organism evidence="3">
    <name type="scientific">Tanacetum cinerariifolium</name>
    <name type="common">Dalmatian daisy</name>
    <name type="synonym">Chrysanthemum cinerariifolium</name>
    <dbReference type="NCBI Taxonomy" id="118510"/>
    <lineage>
        <taxon>Eukaryota</taxon>
        <taxon>Viridiplantae</taxon>
        <taxon>Streptophyta</taxon>
        <taxon>Embryophyta</taxon>
        <taxon>Tracheophyta</taxon>
        <taxon>Spermatophyta</taxon>
        <taxon>Magnoliopsida</taxon>
        <taxon>eudicotyledons</taxon>
        <taxon>Gunneridae</taxon>
        <taxon>Pentapetalae</taxon>
        <taxon>asterids</taxon>
        <taxon>campanulids</taxon>
        <taxon>Asterales</taxon>
        <taxon>Asteraceae</taxon>
        <taxon>Asteroideae</taxon>
        <taxon>Anthemideae</taxon>
        <taxon>Anthemidinae</taxon>
        <taxon>Tanacetum</taxon>
    </lineage>
</organism>
<dbReference type="SUPFAM" id="SSF55008">
    <property type="entry name" value="HMA, heavy metal-associated domain"/>
    <property type="match status" value="1"/>
</dbReference>
<dbReference type="InterPro" id="IPR029472">
    <property type="entry name" value="Copia-like_N"/>
</dbReference>
<accession>A0A699IBJ1</accession>
<comment type="caution">
    <text evidence="3">The sequence shown here is derived from an EMBL/GenBank/DDBJ whole genome shotgun (WGS) entry which is preliminary data.</text>
</comment>
<name>A0A699IBJ1_TANCI</name>
<dbReference type="InterPro" id="IPR036163">
    <property type="entry name" value="HMA_dom_sf"/>
</dbReference>
<gene>
    <name evidence="3" type="ORF">Tci_509204</name>
</gene>
<dbReference type="CDD" id="cd00371">
    <property type="entry name" value="HMA"/>
    <property type="match status" value="1"/>
</dbReference>
<dbReference type="AlphaFoldDB" id="A0A699IBJ1"/>
<dbReference type="Gene3D" id="3.30.70.100">
    <property type="match status" value="1"/>
</dbReference>
<feature type="domain" description="HMA" evidence="2">
    <location>
        <begin position="1"/>
        <end position="65"/>
    </location>
</feature>
<comment type="subcellular location">
    <subcellularLocation>
        <location evidence="1">Membrane</location>
        <topology evidence="1">Peripheral membrane protein</topology>
    </subcellularLocation>
</comment>
<evidence type="ECO:0000256" key="1">
    <source>
        <dbReference type="ARBA" id="ARBA00004170"/>
    </source>
</evidence>
<sequence length="633" mass="72102">MTINLRIVNFHNCHGCTRKVRKALRKIGGVELVAFGHENGNALVTSAELPEVIRYALEAKIKKKVILVSQELLCYFCYFSSFLLTSSMVIPSSSTSNFPPLNSQNTPNPNQLNMNINDPLYIASSDHPGMILTNTPFNASNFHGWSRNIKMALGAKLKLGFIVGSCVKPASDHDDLQRLIRCDYMVTCWILNSMVSDVFLYAQSACELWKEIRERYGQRYPDWYKGKKAKKNNKLSAHVNSGFDEHFSGETPFDMGYENEVSLGQNRHVDQKLVAAVCQEMMKMFRGKAITEDKEGGSFSHAVEFLEWKSPYEKLFGQPPVYYHLRVIGCLCYSAVTVTQKDDNRGIKCVLLGYLMNQKGYKIQTLEVFNSRDVVFKEDVFPFKDSKKPKGSMFVHDFPSFGDEFYPETTQTPLPPGHKAITSKWVYKRKFKPTGIIERLKARLVVRGFNQKEGLDYKHTFSLVAKLVTIRVLIAITTAKQWPLHQLDINNAFLHGFIDEEIYMLPLEDDVLITDNTSTEIDSPKKILDDKFTIKDISLAKFFLGIEICYTSIGTHLNQRKYILDGLTTTKPNLSPLPTNLKLSLDKGVPIFDPVAYRRLVRRLLYLTMTRPDVSHAVQHLSQFVSSPKDVHL</sequence>
<evidence type="ECO:0000259" key="2">
    <source>
        <dbReference type="PROSITE" id="PS50846"/>
    </source>
</evidence>
<dbReference type="InterPro" id="IPR043502">
    <property type="entry name" value="DNA/RNA_pol_sf"/>
</dbReference>